<dbReference type="RefSeq" id="XP_024320342.1">
    <property type="nucleotide sequence ID" value="XM_024472276.1"/>
</dbReference>
<accession>A0A176ZYF1</accession>
<dbReference type="AlphaFoldDB" id="A0A176ZYF1"/>
<sequence length="163" mass="18085">MHIDGQRMQGVAAQERDYVAVAMRLLDATDGDEVGVWLEELKRRSCMPGGVGGLSFPNDWRGADGQEFVLVPLCPGQSLAVETIRLSWSRGEISTKNTTRRTPALLAWAVKEMSRNRRAVVVFRCCFEMPYREAIAATEGWGWGKGIEMGDIPALNGDWDHSS</sequence>
<reference evidence="1" key="1">
    <citation type="submission" date="2016-03" db="EMBL/GenBank/DDBJ databases">
        <title>Updated assembly of Pseudogymnoascus destructans, the fungus causing white-nose syndrome of bats.</title>
        <authorList>
            <person name="Palmer J.M."/>
            <person name="Drees K.P."/>
            <person name="Foster J.T."/>
            <person name="Lindner D.L."/>
        </authorList>
    </citation>
    <scope>NUCLEOTIDE SEQUENCE [LARGE SCALE GENOMIC DNA]</scope>
    <source>
        <strain evidence="1">20631-21</strain>
    </source>
</reference>
<organism evidence="1">
    <name type="scientific">Pseudogymnoascus destructans</name>
    <dbReference type="NCBI Taxonomy" id="655981"/>
    <lineage>
        <taxon>Eukaryota</taxon>
        <taxon>Fungi</taxon>
        <taxon>Dikarya</taxon>
        <taxon>Ascomycota</taxon>
        <taxon>Pezizomycotina</taxon>
        <taxon>Leotiomycetes</taxon>
        <taxon>Thelebolales</taxon>
        <taxon>Thelebolaceae</taxon>
        <taxon>Pseudogymnoascus</taxon>
    </lineage>
</organism>
<dbReference type="GeneID" id="36291772"/>
<dbReference type="Proteomes" id="UP000077154">
    <property type="component" value="Unassembled WGS sequence"/>
</dbReference>
<proteinExistence type="predicted"/>
<protein>
    <submittedName>
        <fullName evidence="1">Uncharacterized protein</fullName>
    </submittedName>
</protein>
<dbReference type="EMBL" id="KV441412">
    <property type="protein sequence ID" value="OAF55039.1"/>
    <property type="molecule type" value="Genomic_DNA"/>
</dbReference>
<name>A0A176ZYF1_9PEZI</name>
<dbReference type="OrthoDB" id="10396968at2759"/>
<evidence type="ECO:0000313" key="1">
    <source>
        <dbReference type="EMBL" id="OAF55039.1"/>
    </source>
</evidence>
<gene>
    <name evidence="1" type="ORF">VC83_08733</name>
</gene>